<evidence type="ECO:0000313" key="1">
    <source>
        <dbReference type="EMBL" id="MBB6071848.1"/>
    </source>
</evidence>
<dbReference type="InterPro" id="IPR058532">
    <property type="entry name" value="YjbR/MT2646/Rv2570-like"/>
</dbReference>
<name>A0A841H1K2_9BACT</name>
<dbReference type="InterPro" id="IPR038056">
    <property type="entry name" value="YjbR-like_sf"/>
</dbReference>
<organism evidence="1 2">
    <name type="scientific">Longimicrobium terrae</name>
    <dbReference type="NCBI Taxonomy" id="1639882"/>
    <lineage>
        <taxon>Bacteria</taxon>
        <taxon>Pseudomonadati</taxon>
        <taxon>Gemmatimonadota</taxon>
        <taxon>Longimicrobiia</taxon>
        <taxon>Longimicrobiales</taxon>
        <taxon>Longimicrobiaceae</taxon>
        <taxon>Longimicrobium</taxon>
    </lineage>
</organism>
<evidence type="ECO:0008006" key="3">
    <source>
        <dbReference type="Google" id="ProtNLM"/>
    </source>
</evidence>
<gene>
    <name evidence="1" type="ORF">HNQ61_003508</name>
</gene>
<accession>A0A841H1K2</accession>
<dbReference type="AlphaFoldDB" id="A0A841H1K2"/>
<keyword evidence="2" id="KW-1185">Reference proteome</keyword>
<reference evidence="1 2" key="1">
    <citation type="submission" date="2020-08" db="EMBL/GenBank/DDBJ databases">
        <title>Genomic Encyclopedia of Type Strains, Phase IV (KMG-IV): sequencing the most valuable type-strain genomes for metagenomic binning, comparative biology and taxonomic classification.</title>
        <authorList>
            <person name="Goeker M."/>
        </authorList>
    </citation>
    <scope>NUCLEOTIDE SEQUENCE [LARGE SCALE GENOMIC DNA]</scope>
    <source>
        <strain evidence="1 2">DSM 29007</strain>
    </source>
</reference>
<dbReference type="EMBL" id="JACHIA010000011">
    <property type="protein sequence ID" value="MBB6071848.1"/>
    <property type="molecule type" value="Genomic_DNA"/>
</dbReference>
<proteinExistence type="predicted"/>
<evidence type="ECO:0000313" key="2">
    <source>
        <dbReference type="Proteomes" id="UP000582837"/>
    </source>
</evidence>
<protein>
    <recommendedName>
        <fullName evidence="3">MmcQ/YjbR family DNA-binding protein</fullName>
    </recommendedName>
</protein>
<dbReference type="RefSeq" id="WP_170035301.1">
    <property type="nucleotide sequence ID" value="NZ_JABDTL010000001.1"/>
</dbReference>
<comment type="caution">
    <text evidence="1">The sequence shown here is derived from an EMBL/GenBank/DDBJ whole genome shotgun (WGS) entry which is preliminary data.</text>
</comment>
<dbReference type="SUPFAM" id="SSF142906">
    <property type="entry name" value="YjbR-like"/>
    <property type="match status" value="1"/>
</dbReference>
<dbReference type="Proteomes" id="UP000582837">
    <property type="component" value="Unassembled WGS sequence"/>
</dbReference>
<dbReference type="Pfam" id="PF04237">
    <property type="entry name" value="YjbR"/>
    <property type="match status" value="1"/>
</dbReference>
<sequence length="121" mass="13594">MTETDPRGVDYDFVRRCALALPGVTEGMSYGTPSLHLGRKLFLRLREDGESLVLKTDFYERDHLLASDPAAFFTEPHYDGYPIVLVHLSAAPREQLRGLIVDGWRRLATKKQVAAYDAAAE</sequence>